<reference evidence="1 2" key="1">
    <citation type="submission" date="2016-10" db="EMBL/GenBank/DDBJ databases">
        <title>Pseudomonas lactis sp. nov. and Pseudomonas paralactis sp. nov., isolated from bovine raw milk.</title>
        <authorList>
            <person name="Von Neubeck M."/>
            <person name="Huptas C."/>
            <person name="Glueck C."/>
            <person name="Krewinkel M."/>
            <person name="Stoeckel M."/>
            <person name="Stressler T."/>
            <person name="Fischer L."/>
            <person name="Hinrichs J."/>
            <person name="Scherer S."/>
            <person name="Wenning M."/>
        </authorList>
    </citation>
    <scope>NUCLEOTIDE SEQUENCE [LARGE SCALE GENOMIC DNA]</scope>
    <source>
        <strain evidence="1 2">DSM 18862</strain>
    </source>
</reference>
<proteinExistence type="predicted"/>
<accession>A0A1V2JAH4</accession>
<sequence length="61" mass="7717">MLKKLKNRILFKSRLQRFRLQFRLSNEAFRQATQIDFHIYILTLLIFRIVWRQRIDYKNCD</sequence>
<keyword evidence="2" id="KW-1185">Reference proteome</keyword>
<evidence type="ECO:0000313" key="1">
    <source>
        <dbReference type="EMBL" id="ONH42265.1"/>
    </source>
</evidence>
<dbReference type="Proteomes" id="UP000188559">
    <property type="component" value="Unassembled WGS sequence"/>
</dbReference>
<comment type="caution">
    <text evidence="1">The sequence shown here is derived from an EMBL/GenBank/DDBJ whole genome shotgun (WGS) entry which is preliminary data.</text>
</comment>
<name>A0A1V2JAH4_PSEAZ</name>
<evidence type="ECO:0000313" key="2">
    <source>
        <dbReference type="Proteomes" id="UP000188559"/>
    </source>
</evidence>
<protein>
    <submittedName>
        <fullName evidence="1">Uncharacterized protein</fullName>
    </submittedName>
</protein>
<dbReference type="AlphaFoldDB" id="A0A1V2JAH4"/>
<organism evidence="1 2">
    <name type="scientific">Pseudomonas azotoformans</name>
    <dbReference type="NCBI Taxonomy" id="47878"/>
    <lineage>
        <taxon>Bacteria</taxon>
        <taxon>Pseudomonadati</taxon>
        <taxon>Pseudomonadota</taxon>
        <taxon>Gammaproteobacteria</taxon>
        <taxon>Pseudomonadales</taxon>
        <taxon>Pseudomonadaceae</taxon>
        <taxon>Pseudomonas</taxon>
    </lineage>
</organism>
<dbReference type="EMBL" id="MNPV01000007">
    <property type="protein sequence ID" value="ONH42265.1"/>
    <property type="molecule type" value="Genomic_DNA"/>
</dbReference>
<gene>
    <name evidence="1" type="ORF">BLL37_24160</name>
</gene>